<organism evidence="1 2">
    <name type="scientific">Ixodes persulcatus</name>
    <name type="common">Taiga tick</name>
    <dbReference type="NCBI Taxonomy" id="34615"/>
    <lineage>
        <taxon>Eukaryota</taxon>
        <taxon>Metazoa</taxon>
        <taxon>Ecdysozoa</taxon>
        <taxon>Arthropoda</taxon>
        <taxon>Chelicerata</taxon>
        <taxon>Arachnida</taxon>
        <taxon>Acari</taxon>
        <taxon>Parasitiformes</taxon>
        <taxon>Ixodida</taxon>
        <taxon>Ixodoidea</taxon>
        <taxon>Ixodidae</taxon>
        <taxon>Ixodinae</taxon>
        <taxon>Ixodes</taxon>
    </lineage>
</organism>
<proteinExistence type="predicted"/>
<sequence length="187" mass="20487">MIIKDTCTRVSLEATAACHLQRCRIQKRSLRVLLDARTTTVRISGPVLLGKARDLASLLNFPEYGIVYKFIVGEAAFVDIEKAEQRLADNPDEIYSYAELDIFNADETASFHQMRPVHTRALKRSKCVGSKHSKVHITVPLCCSVHSSDDDRGDGGDGVAPSPPVSTTTALGRVASPKQLVYCTQAE</sequence>
<evidence type="ECO:0000313" key="2">
    <source>
        <dbReference type="Proteomes" id="UP000805193"/>
    </source>
</evidence>
<keyword evidence="2" id="KW-1185">Reference proteome</keyword>
<evidence type="ECO:0000313" key="1">
    <source>
        <dbReference type="EMBL" id="KAG0428108.1"/>
    </source>
</evidence>
<name>A0AC60Q3N8_IXOPE</name>
<accession>A0AC60Q3N8</accession>
<gene>
    <name evidence="1" type="ORF">HPB47_024907</name>
</gene>
<reference evidence="1 2" key="1">
    <citation type="journal article" date="2020" name="Cell">
        <title>Large-Scale Comparative Analyses of Tick Genomes Elucidate Their Genetic Diversity and Vector Capacities.</title>
        <authorList>
            <consortium name="Tick Genome and Microbiome Consortium (TIGMIC)"/>
            <person name="Jia N."/>
            <person name="Wang J."/>
            <person name="Shi W."/>
            <person name="Du L."/>
            <person name="Sun Y."/>
            <person name="Zhan W."/>
            <person name="Jiang J.F."/>
            <person name="Wang Q."/>
            <person name="Zhang B."/>
            <person name="Ji P."/>
            <person name="Bell-Sakyi L."/>
            <person name="Cui X.M."/>
            <person name="Yuan T.T."/>
            <person name="Jiang B.G."/>
            <person name="Yang W.F."/>
            <person name="Lam T.T."/>
            <person name="Chang Q.C."/>
            <person name="Ding S.J."/>
            <person name="Wang X.J."/>
            <person name="Zhu J.G."/>
            <person name="Ruan X.D."/>
            <person name="Zhao L."/>
            <person name="Wei J.T."/>
            <person name="Ye R.Z."/>
            <person name="Que T.C."/>
            <person name="Du C.H."/>
            <person name="Zhou Y.H."/>
            <person name="Cheng J.X."/>
            <person name="Dai P.F."/>
            <person name="Guo W.B."/>
            <person name="Han X.H."/>
            <person name="Huang E.J."/>
            <person name="Li L.F."/>
            <person name="Wei W."/>
            <person name="Gao Y.C."/>
            <person name="Liu J.Z."/>
            <person name="Shao H.Z."/>
            <person name="Wang X."/>
            <person name="Wang C.C."/>
            <person name="Yang T.C."/>
            <person name="Huo Q.B."/>
            <person name="Li W."/>
            <person name="Chen H.Y."/>
            <person name="Chen S.E."/>
            <person name="Zhou L.G."/>
            <person name="Ni X.B."/>
            <person name="Tian J.H."/>
            <person name="Sheng Y."/>
            <person name="Liu T."/>
            <person name="Pan Y.S."/>
            <person name="Xia L.Y."/>
            <person name="Li J."/>
            <person name="Zhao F."/>
            <person name="Cao W.C."/>
        </authorList>
    </citation>
    <scope>NUCLEOTIDE SEQUENCE [LARGE SCALE GENOMIC DNA]</scope>
    <source>
        <strain evidence="1">Iper-2018</strain>
    </source>
</reference>
<dbReference type="EMBL" id="JABSTQ010009563">
    <property type="protein sequence ID" value="KAG0428108.1"/>
    <property type="molecule type" value="Genomic_DNA"/>
</dbReference>
<dbReference type="Proteomes" id="UP000805193">
    <property type="component" value="Unassembled WGS sequence"/>
</dbReference>
<comment type="caution">
    <text evidence="1">The sequence shown here is derived from an EMBL/GenBank/DDBJ whole genome shotgun (WGS) entry which is preliminary data.</text>
</comment>
<protein>
    <submittedName>
        <fullName evidence="1">Uncharacterized protein</fullName>
    </submittedName>
</protein>